<dbReference type="PROSITE" id="PS51469">
    <property type="entry name" value="SUN"/>
    <property type="match status" value="1"/>
</dbReference>
<reference evidence="7 8" key="1">
    <citation type="submission" date="2017-06" db="EMBL/GenBank/DDBJ databases">
        <title>Global population genomics of the pathogenic fungus Cryptococcus neoformans var. grubii.</title>
        <authorList>
            <person name="Cuomo C."/>
            <person name="Litvintseva A."/>
            <person name="Chen Y."/>
            <person name="Young S."/>
            <person name="Zeng Q."/>
            <person name="Chapman S."/>
            <person name="Gujja S."/>
            <person name="Saif S."/>
            <person name="Birren B."/>
        </authorList>
    </citation>
    <scope>NUCLEOTIDE SEQUENCE [LARGE SCALE GENOMIC DNA]</scope>
    <source>
        <strain evidence="7 8">Tu259-1</strain>
    </source>
</reference>
<feature type="compositionally biased region" description="Acidic residues" evidence="5">
    <location>
        <begin position="46"/>
        <end position="58"/>
    </location>
</feature>
<feature type="compositionally biased region" description="Pro residues" evidence="5">
    <location>
        <begin position="550"/>
        <end position="566"/>
    </location>
</feature>
<feature type="region of interest" description="Disordered" evidence="5">
    <location>
        <begin position="463"/>
        <end position="574"/>
    </location>
</feature>
<feature type="compositionally biased region" description="Polar residues" evidence="5">
    <location>
        <begin position="464"/>
        <end position="489"/>
    </location>
</feature>
<comment type="subcellular location">
    <subcellularLocation>
        <location evidence="1">Endomembrane system</location>
    </subcellularLocation>
</comment>
<dbReference type="PANTHER" id="PTHR12953:SF0">
    <property type="entry name" value="SUN DOMAIN-CONTAINING OSSIFICATION FACTOR"/>
    <property type="match status" value="1"/>
</dbReference>
<feature type="compositionally biased region" description="Basic and acidic residues" evidence="5">
    <location>
        <begin position="139"/>
        <end position="152"/>
    </location>
</feature>
<dbReference type="EMBL" id="AMKT01000034">
    <property type="protein sequence ID" value="OXG24048.1"/>
    <property type="molecule type" value="Genomic_DNA"/>
</dbReference>
<gene>
    <name evidence="7" type="ORF">C361_02597</name>
</gene>
<feature type="region of interest" description="Disordered" evidence="5">
    <location>
        <begin position="582"/>
        <end position="601"/>
    </location>
</feature>
<feature type="compositionally biased region" description="Low complexity" evidence="5">
    <location>
        <begin position="258"/>
        <end position="274"/>
    </location>
</feature>
<protein>
    <recommendedName>
        <fullName evidence="6">SUN domain-containing protein</fullName>
    </recommendedName>
</protein>
<sequence length="734" mass="82425">MLTPCKANEHWVVVELCDEIRIEAIEIAVWEFFSGVVREVRVSVGGEDEEEDGDEPAGQDEVAGRGHKWKQVGSFIGKNVRGSQTFTLPQPTSFHRFIRLDFPSYFGSEYYCPVSSLKVYGMNQMEAFKWEQKQLSAVAKDKDRTGNREKEAQQQQQQQQEERRAKERREREKKERDEKDKQEQRERELDELEKLLHEQAGRLVPQLLTEPALFSSIDDTTPAPTNVPPEPTVSVSNKGEKDEKRQVSDSPINESLATSSNSVEPSTSPPSTSSYTRAIPPRSDSSESIYAFIIRRLNALEGNSSLVARYIEEQAKVMRSMLKRVQVGWDEWKGEWEDEDRGRWQQERMRQEDRLGRVLSQLEQQRIAFDAERKAIETQLRVLADQLNYERRRGIAQLIIMVVLILLGAASRSSTINAILTPLLTEARRRKSDYYHKKSLSGPLAGLHIDMGAGRPPAIIGQARAQTHSPRHVLSSSTPTPRVKTSLSRAGSGHRPNISSLKRRGIVPQVSIPSSEFPLSPRPLPLPLPLTNGHNQAAPPSNPKPSRASFPPPRLPPHPQPHPQPPSLSRKLAQSAHLHNLHTMDAGDRLPVPVGSDRNKTKTITTTTTTTTGTTTTPRRVDSVESVKGITSMNMNTDMSTRRRRMRSEEERGLSMENVVVVAEDTSQGEWGTDDFDTEAEEASASASEVDDQVGDKRGSETDVKEEHDQFGNTQQHPVREKAGVYQEKNVGPP</sequence>
<feature type="region of interest" description="Disordered" evidence="5">
    <location>
        <begin position="139"/>
        <end position="186"/>
    </location>
</feature>
<evidence type="ECO:0000313" key="7">
    <source>
        <dbReference type="EMBL" id="OXG24048.1"/>
    </source>
</evidence>
<dbReference type="InterPro" id="IPR045120">
    <property type="entry name" value="Suco/Slp1-like"/>
</dbReference>
<comment type="caution">
    <text evidence="7">The sequence shown here is derived from an EMBL/GenBank/DDBJ whole genome shotgun (WGS) entry which is preliminary data.</text>
</comment>
<evidence type="ECO:0000256" key="4">
    <source>
        <dbReference type="ARBA" id="ARBA00023136"/>
    </source>
</evidence>
<dbReference type="GO" id="GO:0034975">
    <property type="term" value="P:protein folding in endoplasmic reticulum"/>
    <property type="evidence" value="ECO:0007669"/>
    <property type="project" value="TreeGrafter"/>
</dbReference>
<keyword evidence="4" id="KW-0472">Membrane</keyword>
<dbReference type="Proteomes" id="UP000199727">
    <property type="component" value="Unassembled WGS sequence"/>
</dbReference>
<dbReference type="OrthoDB" id="266334at2759"/>
<feature type="compositionally biased region" description="Basic and acidic residues" evidence="5">
    <location>
        <begin position="694"/>
        <end position="710"/>
    </location>
</feature>
<dbReference type="GO" id="GO:0016020">
    <property type="term" value="C:membrane"/>
    <property type="evidence" value="ECO:0007669"/>
    <property type="project" value="InterPro"/>
</dbReference>
<feature type="region of interest" description="Disordered" evidence="5">
    <location>
        <begin position="216"/>
        <end position="281"/>
    </location>
</feature>
<evidence type="ECO:0000313" key="8">
    <source>
        <dbReference type="Proteomes" id="UP000199727"/>
    </source>
</evidence>
<dbReference type="Pfam" id="PF07738">
    <property type="entry name" value="Sad1_UNC"/>
    <property type="match status" value="1"/>
</dbReference>
<feature type="compositionally biased region" description="Basic and acidic residues" evidence="5">
    <location>
        <begin position="160"/>
        <end position="186"/>
    </location>
</feature>
<dbReference type="PANTHER" id="PTHR12953">
    <property type="entry name" value="MEMBRANE PROTEIN CH1 RELATED"/>
    <property type="match status" value="1"/>
</dbReference>
<evidence type="ECO:0000256" key="5">
    <source>
        <dbReference type="SAM" id="MobiDB-lite"/>
    </source>
</evidence>
<keyword evidence="3" id="KW-1133">Transmembrane helix</keyword>
<feature type="domain" description="SUN" evidence="6">
    <location>
        <begin position="1"/>
        <end position="124"/>
    </location>
</feature>
<dbReference type="Gene3D" id="2.60.120.260">
    <property type="entry name" value="Galactose-binding domain-like"/>
    <property type="match status" value="1"/>
</dbReference>
<evidence type="ECO:0000256" key="3">
    <source>
        <dbReference type="ARBA" id="ARBA00022989"/>
    </source>
</evidence>
<dbReference type="AlphaFoldDB" id="A0A854QEM5"/>
<evidence type="ECO:0000256" key="2">
    <source>
        <dbReference type="ARBA" id="ARBA00022692"/>
    </source>
</evidence>
<feature type="region of interest" description="Disordered" evidence="5">
    <location>
        <begin position="45"/>
        <end position="64"/>
    </location>
</feature>
<accession>A0A854QEM5</accession>
<evidence type="ECO:0000256" key="1">
    <source>
        <dbReference type="ARBA" id="ARBA00004308"/>
    </source>
</evidence>
<feature type="compositionally biased region" description="Basic and acidic residues" evidence="5">
    <location>
        <begin position="238"/>
        <end position="247"/>
    </location>
</feature>
<evidence type="ECO:0000259" key="6">
    <source>
        <dbReference type="PROSITE" id="PS51469"/>
    </source>
</evidence>
<feature type="compositionally biased region" description="Polar residues" evidence="5">
    <location>
        <begin position="248"/>
        <end position="257"/>
    </location>
</feature>
<dbReference type="GO" id="GO:0005737">
    <property type="term" value="C:cytoplasm"/>
    <property type="evidence" value="ECO:0007669"/>
    <property type="project" value="TreeGrafter"/>
</dbReference>
<organism evidence="7 8">
    <name type="scientific">Cryptococcus neoformans Tu259-1</name>
    <dbReference type="NCBI Taxonomy" id="1230072"/>
    <lineage>
        <taxon>Eukaryota</taxon>
        <taxon>Fungi</taxon>
        <taxon>Dikarya</taxon>
        <taxon>Basidiomycota</taxon>
        <taxon>Agaricomycotina</taxon>
        <taxon>Tremellomycetes</taxon>
        <taxon>Tremellales</taxon>
        <taxon>Cryptococcaceae</taxon>
        <taxon>Cryptococcus</taxon>
        <taxon>Cryptococcus neoformans species complex</taxon>
    </lineage>
</organism>
<name>A0A854QEM5_CRYNE</name>
<feature type="compositionally biased region" description="Acidic residues" evidence="5">
    <location>
        <begin position="672"/>
        <end position="682"/>
    </location>
</feature>
<proteinExistence type="predicted"/>
<feature type="region of interest" description="Disordered" evidence="5">
    <location>
        <begin position="664"/>
        <end position="734"/>
    </location>
</feature>
<dbReference type="GO" id="GO:0012505">
    <property type="term" value="C:endomembrane system"/>
    <property type="evidence" value="ECO:0007669"/>
    <property type="project" value="UniProtKB-SubCell"/>
</dbReference>
<keyword evidence="2" id="KW-0812">Transmembrane</keyword>
<dbReference type="InterPro" id="IPR012919">
    <property type="entry name" value="SUN_dom"/>
</dbReference>